<dbReference type="Proteomes" id="UP000582659">
    <property type="component" value="Unassembled WGS sequence"/>
</dbReference>
<gene>
    <name evidence="7" type="ORF">BXYJ_LOCUS12630</name>
</gene>
<feature type="transmembrane region" description="Helical" evidence="5">
    <location>
        <begin position="422"/>
        <end position="443"/>
    </location>
</feature>
<evidence type="ECO:0000313" key="11">
    <source>
        <dbReference type="WBParaSite" id="BXY_0555200.1"/>
    </source>
</evidence>
<dbReference type="Proteomes" id="UP000659654">
    <property type="component" value="Unassembled WGS sequence"/>
</dbReference>
<feature type="transmembrane region" description="Helical" evidence="5">
    <location>
        <begin position="449"/>
        <end position="469"/>
    </location>
</feature>
<dbReference type="WBParaSite" id="BXY_0555200.1">
    <property type="protein sequence ID" value="BXY_0555200.1"/>
    <property type="gene ID" value="BXY_0555200"/>
</dbReference>
<reference evidence="11" key="1">
    <citation type="submission" date="2016-11" db="UniProtKB">
        <authorList>
            <consortium name="WormBaseParasite"/>
        </authorList>
    </citation>
    <scope>IDENTIFICATION</scope>
</reference>
<evidence type="ECO:0000259" key="6">
    <source>
        <dbReference type="PROSITE" id="PS50850"/>
    </source>
</evidence>
<organism evidence="9 11">
    <name type="scientific">Bursaphelenchus xylophilus</name>
    <name type="common">Pinewood nematode worm</name>
    <name type="synonym">Aphelenchoides xylophilus</name>
    <dbReference type="NCBI Taxonomy" id="6326"/>
    <lineage>
        <taxon>Eukaryota</taxon>
        <taxon>Metazoa</taxon>
        <taxon>Ecdysozoa</taxon>
        <taxon>Nematoda</taxon>
        <taxon>Chromadorea</taxon>
        <taxon>Rhabditida</taxon>
        <taxon>Tylenchina</taxon>
        <taxon>Tylenchomorpha</taxon>
        <taxon>Aphelenchoidea</taxon>
        <taxon>Aphelenchoididae</taxon>
        <taxon>Bursaphelenchus</taxon>
    </lineage>
</organism>
<feature type="transmembrane region" description="Helical" evidence="5">
    <location>
        <begin position="389"/>
        <end position="410"/>
    </location>
</feature>
<dbReference type="InterPro" id="IPR005828">
    <property type="entry name" value="MFS_sugar_transport-like"/>
</dbReference>
<dbReference type="InterPro" id="IPR036259">
    <property type="entry name" value="MFS_trans_sf"/>
</dbReference>
<evidence type="ECO:0000313" key="9">
    <source>
        <dbReference type="Proteomes" id="UP000095284"/>
    </source>
</evidence>
<feature type="domain" description="Major facilitator superfamily (MFS) profile" evidence="6">
    <location>
        <begin position="52"/>
        <end position="474"/>
    </location>
</feature>
<dbReference type="GO" id="GO:0022857">
    <property type="term" value="F:transmembrane transporter activity"/>
    <property type="evidence" value="ECO:0007669"/>
    <property type="project" value="InterPro"/>
</dbReference>
<keyword evidence="3 5" id="KW-1133">Transmembrane helix</keyword>
<feature type="transmembrane region" description="Helical" evidence="5">
    <location>
        <begin position="363"/>
        <end position="383"/>
    </location>
</feature>
<dbReference type="PROSITE" id="PS50850">
    <property type="entry name" value="MFS"/>
    <property type="match status" value="1"/>
</dbReference>
<keyword evidence="10" id="KW-1185">Reference proteome</keyword>
<accession>A0A1I7RXT5</accession>
<reference evidence="8" key="2">
    <citation type="submission" date="2020-08" db="EMBL/GenBank/DDBJ databases">
        <authorList>
            <person name="Kikuchi T."/>
        </authorList>
    </citation>
    <scope>NUCLEOTIDE SEQUENCE</scope>
    <source>
        <strain evidence="7">Ka4C1</strain>
    </source>
</reference>
<feature type="transmembrane region" description="Helical" evidence="5">
    <location>
        <begin position="304"/>
        <end position="323"/>
    </location>
</feature>
<name>A0A1I7RXT5_BURXY</name>
<keyword evidence="4 5" id="KW-0472">Membrane</keyword>
<dbReference type="EMBL" id="CAJFDI010000005">
    <property type="protein sequence ID" value="CAD5232539.1"/>
    <property type="molecule type" value="Genomic_DNA"/>
</dbReference>
<evidence type="ECO:0000256" key="4">
    <source>
        <dbReference type="ARBA" id="ARBA00023136"/>
    </source>
</evidence>
<feature type="transmembrane region" description="Helical" evidence="5">
    <location>
        <begin position="185"/>
        <end position="207"/>
    </location>
</feature>
<evidence type="ECO:0000256" key="1">
    <source>
        <dbReference type="ARBA" id="ARBA00004141"/>
    </source>
</evidence>
<dbReference type="GO" id="GO:0016020">
    <property type="term" value="C:membrane"/>
    <property type="evidence" value="ECO:0007669"/>
    <property type="project" value="UniProtKB-SubCell"/>
</dbReference>
<feature type="transmembrane region" description="Helical" evidence="5">
    <location>
        <begin position="213"/>
        <end position="233"/>
    </location>
</feature>
<evidence type="ECO:0000313" key="8">
    <source>
        <dbReference type="EMBL" id="CAG9125149.1"/>
    </source>
</evidence>
<keyword evidence="2 5" id="KW-0812">Transmembrane</keyword>
<feature type="transmembrane region" description="Helical" evidence="5">
    <location>
        <begin position="41"/>
        <end position="62"/>
    </location>
</feature>
<dbReference type="Gene3D" id="1.20.1250.20">
    <property type="entry name" value="MFS general substrate transporter like domains"/>
    <property type="match status" value="1"/>
</dbReference>
<evidence type="ECO:0000313" key="7">
    <source>
        <dbReference type="EMBL" id="CAD5232539.1"/>
    </source>
</evidence>
<proteinExistence type="predicted"/>
<feature type="transmembrane region" description="Helical" evidence="5">
    <location>
        <begin position="156"/>
        <end position="173"/>
    </location>
</feature>
<comment type="subcellular location">
    <subcellularLocation>
        <location evidence="1">Membrane</location>
        <topology evidence="1">Multi-pass membrane protein</topology>
    </subcellularLocation>
</comment>
<dbReference type="OrthoDB" id="5296287at2759"/>
<dbReference type="AlphaFoldDB" id="A0A1I7RXT5"/>
<dbReference type="EMBL" id="CAJFCV020000005">
    <property type="protein sequence ID" value="CAG9125149.1"/>
    <property type="molecule type" value="Genomic_DNA"/>
</dbReference>
<dbReference type="InterPro" id="IPR020846">
    <property type="entry name" value="MFS_dom"/>
</dbReference>
<evidence type="ECO:0000256" key="5">
    <source>
        <dbReference type="SAM" id="Phobius"/>
    </source>
</evidence>
<dbReference type="Pfam" id="PF00083">
    <property type="entry name" value="Sugar_tr"/>
    <property type="match status" value="1"/>
</dbReference>
<evidence type="ECO:0000313" key="10">
    <source>
        <dbReference type="Proteomes" id="UP000659654"/>
    </source>
</evidence>
<dbReference type="SMR" id="A0A1I7RXT5"/>
<dbReference type="PANTHER" id="PTHR24064">
    <property type="entry name" value="SOLUTE CARRIER FAMILY 22 MEMBER"/>
    <property type="match status" value="1"/>
</dbReference>
<evidence type="ECO:0000256" key="3">
    <source>
        <dbReference type="ARBA" id="ARBA00022989"/>
    </source>
</evidence>
<evidence type="ECO:0000256" key="2">
    <source>
        <dbReference type="ARBA" id="ARBA00022692"/>
    </source>
</evidence>
<sequence>MEDEVSVAEIEELDDNDSLVEKEEKLTSDSVLNSYGNTNLYQIWVFLAMACCWCYIAPPALLAPFALGDMCVNTTNCNVTEGSIIQEFNLIGEDAYKAEMALSINILGNLFGSTVLSKVADEKGRRPVLLFCMFSFGICNLFSAFAPNIFVLACLWMLRGVFSSGLGTVNWVLGYESASFGLRSYFPMIFGYTWVFGYVAVAPLAYYIHYWRYQVLVSSIPSLIAVAVYYFTVPESFHVCVSKGRNEDVKKWYTRMNSCSKVKRGLEEADELIEQHKQHIRTDGGAENKDSLWTALRKNRAVQLYMFVFAYTWTVDFFIYAGLNIISTALAGNKYWNFALTGLAEIPSYIVSPYLLDKLGRRGFGIVSHFLTFFAFISAAFIQNPTLSFVFWLFGKFAISCAFTAMFVYVSEVFPTAYRSGCIGICMCISCFGGLATGGIRAVNEIHPNLPNLIFALAALVASALTILLPETRGNELPDTTEEMEQLFRRNRNQEVPLGP</sequence>
<protein>
    <submittedName>
        <fullName evidence="7">(pine wood nematode) hypothetical protein</fullName>
    </submittedName>
    <submittedName>
        <fullName evidence="11">MFS domain-containing protein</fullName>
    </submittedName>
</protein>
<dbReference type="SUPFAM" id="SSF103473">
    <property type="entry name" value="MFS general substrate transporter"/>
    <property type="match status" value="1"/>
</dbReference>
<dbReference type="Proteomes" id="UP000095284">
    <property type="component" value="Unplaced"/>
</dbReference>
<feature type="transmembrane region" description="Helical" evidence="5">
    <location>
        <begin position="128"/>
        <end position="150"/>
    </location>
</feature>